<sequence>MTAQNQGWVWDVIYAPFGAVSHIWTNPETMDIRFPGQWFQLETGLAYNWHRHYDASLGRYLQPDPIGYGGGRNLYGYVGGNPLGYVDPDGRNPVLVVAGICAEFPALCAAGAAAASEMVSNVIDAYKHYPPADKPEDPCEAQVLRDEAVCGSLPNNTAPQKAARSRCWDSSANRYGACRAGNPLPPLAT</sequence>
<keyword evidence="2" id="KW-1185">Reference proteome</keyword>
<dbReference type="OrthoDB" id="6057489at2"/>
<name>A0A6B8KJQ0_9HYPH</name>
<dbReference type="InterPro" id="IPR022385">
    <property type="entry name" value="Rhs_assc_core"/>
</dbReference>
<organism evidence="1 2">
    <name type="scientific">Methylocystis heyeri</name>
    <dbReference type="NCBI Taxonomy" id="391905"/>
    <lineage>
        <taxon>Bacteria</taxon>
        <taxon>Pseudomonadati</taxon>
        <taxon>Pseudomonadota</taxon>
        <taxon>Alphaproteobacteria</taxon>
        <taxon>Hyphomicrobiales</taxon>
        <taxon>Methylocystaceae</taxon>
        <taxon>Methylocystis</taxon>
    </lineage>
</organism>
<dbReference type="PRINTS" id="PR00394">
    <property type="entry name" value="RHSPROTEIN"/>
</dbReference>
<dbReference type="AlphaFoldDB" id="A0A6B8KJQ0"/>
<dbReference type="InterPro" id="IPR050708">
    <property type="entry name" value="T6SS_VgrG/RHS"/>
</dbReference>
<dbReference type="RefSeq" id="WP_136497896.1">
    <property type="nucleotide sequence ID" value="NZ_CP046052.1"/>
</dbReference>
<proteinExistence type="predicted"/>
<dbReference type="KEGG" id="mhey:H2LOC_016445"/>
<dbReference type="NCBIfam" id="TIGR03696">
    <property type="entry name" value="Rhs_assc_core"/>
    <property type="match status" value="1"/>
</dbReference>
<dbReference type="Gene3D" id="2.180.10.10">
    <property type="entry name" value="RHS repeat-associated core"/>
    <property type="match status" value="1"/>
</dbReference>
<gene>
    <name evidence="1" type="ORF">H2LOC_016445</name>
</gene>
<dbReference type="PANTHER" id="PTHR32305">
    <property type="match status" value="1"/>
</dbReference>
<reference evidence="1 2" key="1">
    <citation type="submission" date="2019-11" db="EMBL/GenBank/DDBJ databases">
        <title>The genome sequence of Methylocystis heyeri.</title>
        <authorList>
            <person name="Oshkin I.Y."/>
            <person name="Miroshnikov K."/>
            <person name="Dedysh S.N."/>
        </authorList>
    </citation>
    <scope>NUCLEOTIDE SEQUENCE [LARGE SCALE GENOMIC DNA]</scope>
    <source>
        <strain evidence="1 2">H2</strain>
    </source>
</reference>
<accession>A0A6B8KJQ0</accession>
<evidence type="ECO:0000313" key="2">
    <source>
        <dbReference type="Proteomes" id="UP000309061"/>
    </source>
</evidence>
<evidence type="ECO:0008006" key="3">
    <source>
        <dbReference type="Google" id="ProtNLM"/>
    </source>
</evidence>
<dbReference type="Proteomes" id="UP000309061">
    <property type="component" value="Chromosome"/>
</dbReference>
<evidence type="ECO:0000313" key="1">
    <source>
        <dbReference type="EMBL" id="QGM47155.1"/>
    </source>
</evidence>
<protein>
    <recommendedName>
        <fullName evidence="3">RHS repeat-associated core domain-containing protein</fullName>
    </recommendedName>
</protein>
<dbReference type="PANTHER" id="PTHR32305:SF15">
    <property type="entry name" value="PROTEIN RHSA-RELATED"/>
    <property type="match status" value="1"/>
</dbReference>
<dbReference type="EMBL" id="CP046052">
    <property type="protein sequence ID" value="QGM47155.1"/>
    <property type="molecule type" value="Genomic_DNA"/>
</dbReference>